<dbReference type="Pfam" id="PF01040">
    <property type="entry name" value="UbiA"/>
    <property type="match status" value="1"/>
</dbReference>
<evidence type="ECO:0000256" key="2">
    <source>
        <dbReference type="ARBA" id="ARBA00022692"/>
    </source>
</evidence>
<organism evidence="6 7">
    <name type="scientific">Candidatus Methylomirabilis lanthanidiphila</name>
    <dbReference type="NCBI Taxonomy" id="2211376"/>
    <lineage>
        <taxon>Bacteria</taxon>
        <taxon>Candidatus Methylomirabilota</taxon>
        <taxon>Candidatus Methylomirabilia</taxon>
        <taxon>Candidatus Methylomirabilales</taxon>
        <taxon>Candidatus Methylomirabilaceae</taxon>
        <taxon>Candidatus Methylomirabilis</taxon>
    </lineage>
</organism>
<dbReference type="Gene3D" id="1.10.357.140">
    <property type="entry name" value="UbiA prenyltransferase"/>
    <property type="match status" value="1"/>
</dbReference>
<evidence type="ECO:0000256" key="4">
    <source>
        <dbReference type="ARBA" id="ARBA00023136"/>
    </source>
</evidence>
<dbReference type="InterPro" id="IPR044878">
    <property type="entry name" value="UbiA_sf"/>
</dbReference>
<feature type="transmembrane region" description="Helical" evidence="5">
    <location>
        <begin position="56"/>
        <end position="76"/>
    </location>
</feature>
<evidence type="ECO:0000256" key="5">
    <source>
        <dbReference type="SAM" id="Phobius"/>
    </source>
</evidence>
<gene>
    <name evidence="6" type="primary">cyoE</name>
    <name evidence="6" type="ORF">MELA_00576</name>
</gene>
<dbReference type="GO" id="GO:0016765">
    <property type="term" value="F:transferase activity, transferring alkyl or aryl (other than methyl) groups"/>
    <property type="evidence" value="ECO:0007669"/>
    <property type="project" value="InterPro"/>
</dbReference>
<keyword evidence="6" id="KW-0808">Transferase</keyword>
<dbReference type="InterPro" id="IPR000537">
    <property type="entry name" value="UbiA_prenyltransferase"/>
</dbReference>
<proteinExistence type="predicted"/>
<keyword evidence="7" id="KW-1185">Reference proteome</keyword>
<evidence type="ECO:0000313" key="7">
    <source>
        <dbReference type="Proteomes" id="UP000334340"/>
    </source>
</evidence>
<evidence type="ECO:0000256" key="3">
    <source>
        <dbReference type="ARBA" id="ARBA00022989"/>
    </source>
</evidence>
<keyword evidence="3 5" id="KW-1133">Transmembrane helix</keyword>
<dbReference type="Proteomes" id="UP000334340">
    <property type="component" value="Unassembled WGS sequence"/>
</dbReference>
<reference evidence="6 7" key="1">
    <citation type="submission" date="2019-07" db="EMBL/GenBank/DDBJ databases">
        <authorList>
            <person name="Cremers G."/>
        </authorList>
    </citation>
    <scope>NUCLEOTIDE SEQUENCE [LARGE SCALE GENOMIC DNA]</scope>
</reference>
<feature type="transmembrane region" description="Helical" evidence="5">
    <location>
        <begin position="30"/>
        <end position="49"/>
    </location>
</feature>
<name>A0A564ZFW2_9BACT</name>
<dbReference type="EMBL" id="CABIKM010000008">
    <property type="protein sequence ID" value="VUZ84210.1"/>
    <property type="molecule type" value="Genomic_DNA"/>
</dbReference>
<sequence>MGNRICVRRSGHHNKMAAPWAKLCAIVDTAHPRAVVVFTLVTLAVAIISEHGLPPLRFTVTLVLAMALVQISVGVFNEYCDRDLDAIAKPSRVMS</sequence>
<evidence type="ECO:0000313" key="6">
    <source>
        <dbReference type="EMBL" id="VUZ84210.1"/>
    </source>
</evidence>
<dbReference type="AlphaFoldDB" id="A0A564ZFW2"/>
<evidence type="ECO:0000256" key="1">
    <source>
        <dbReference type="ARBA" id="ARBA00004141"/>
    </source>
</evidence>
<dbReference type="GO" id="GO:0016020">
    <property type="term" value="C:membrane"/>
    <property type="evidence" value="ECO:0007669"/>
    <property type="project" value="UniProtKB-SubCell"/>
</dbReference>
<accession>A0A564ZFW2</accession>
<comment type="subcellular location">
    <subcellularLocation>
        <location evidence="1">Membrane</location>
        <topology evidence="1">Multi-pass membrane protein</topology>
    </subcellularLocation>
</comment>
<keyword evidence="4 5" id="KW-0472">Membrane</keyword>
<keyword evidence="2 5" id="KW-0812">Transmembrane</keyword>
<protein>
    <submittedName>
        <fullName evidence="6">Protoheme IX farnesyltransferase</fullName>
    </submittedName>
</protein>